<evidence type="ECO:0000313" key="2">
    <source>
        <dbReference type="Proteomes" id="UP000327424"/>
    </source>
</evidence>
<dbReference type="PANTHER" id="PTHR21174">
    <property type="match status" value="1"/>
</dbReference>
<dbReference type="Proteomes" id="UP000327424">
    <property type="component" value="Chromosome"/>
</dbReference>
<dbReference type="RefSeq" id="WP_019440931.1">
    <property type="nucleotide sequence ID" value="NZ_ALOE01000011.1"/>
</dbReference>
<dbReference type="EMBL" id="CP044399">
    <property type="protein sequence ID" value="QFI36626.1"/>
    <property type="molecule type" value="Genomic_DNA"/>
</dbReference>
<organism evidence="1 2">
    <name type="scientific">Moritella marina ATCC 15381</name>
    <dbReference type="NCBI Taxonomy" id="1202962"/>
    <lineage>
        <taxon>Bacteria</taxon>
        <taxon>Pseudomonadati</taxon>
        <taxon>Pseudomonadota</taxon>
        <taxon>Gammaproteobacteria</taxon>
        <taxon>Alteromonadales</taxon>
        <taxon>Moritellaceae</taxon>
        <taxon>Moritella</taxon>
    </lineage>
</organism>
<dbReference type="AlphaFoldDB" id="A0A5J6WFI3"/>
<protein>
    <recommendedName>
        <fullName evidence="3">N-methyl-D-aspartate receptor NMDAR2C subunit</fullName>
    </recommendedName>
</protein>
<reference evidence="1 2" key="1">
    <citation type="submission" date="2019-09" db="EMBL/GenBank/DDBJ databases">
        <title>Hybrid Assembly of the complete Genome of the Deep-Sea Bacterium Moritella marina from long Nanopore and Illumina reads.</title>
        <authorList>
            <person name="Magin S."/>
            <person name="Georgoulis A."/>
            <person name="Papadimitriou K."/>
            <person name="Iliakis G."/>
            <person name="Vorgias C.E."/>
        </authorList>
    </citation>
    <scope>NUCLEOTIDE SEQUENCE [LARGE SCALE GENOMIC DNA]</scope>
    <source>
        <strain evidence="1 2">MP-1</strain>
    </source>
</reference>
<dbReference type="KEGG" id="mmaa:FR932_01635"/>
<dbReference type="PIRSF" id="PIRSF035170">
    <property type="entry name" value="HD_phosphohydro"/>
    <property type="match status" value="1"/>
</dbReference>
<dbReference type="PANTHER" id="PTHR21174:SF0">
    <property type="entry name" value="HD PHOSPHOHYDROLASE FAMILY PROTEIN-RELATED"/>
    <property type="match status" value="1"/>
</dbReference>
<evidence type="ECO:0008006" key="3">
    <source>
        <dbReference type="Google" id="ProtNLM"/>
    </source>
</evidence>
<dbReference type="Gene3D" id="1.10.472.50">
    <property type="entry name" value="HD-domain/PDEase-like"/>
    <property type="match status" value="1"/>
</dbReference>
<keyword evidence="2" id="KW-1185">Reference proteome</keyword>
<proteinExistence type="predicted"/>
<accession>A0A5J6WFI3</accession>
<name>A0A5J6WFI3_MORMI</name>
<gene>
    <name evidence="1" type="ORF">FR932_01635</name>
</gene>
<dbReference type="SUPFAM" id="SSF109604">
    <property type="entry name" value="HD-domain/PDEase-like"/>
    <property type="match status" value="1"/>
</dbReference>
<sequence length="216" mass="25505">MEQRLALRWQTLLTQHFTQLSLADIQQSWSRLLAHYREAHRHYHDLQHIDACFTWFDQVEATLDNPLAVALAIWFHDIIYDVRRSDNEEKSAQYAVTALTNFVVSATLVQQVYELVLLTRHPCKPSHELTYLVSQHDQALFLDIDLTMLGQADAIYAGYEKSVRAEYQHVPLWLYKFGRKRLLKQFLGQPKIYYSDYFTEKFENQARVNIQSVLKL</sequence>
<evidence type="ECO:0000313" key="1">
    <source>
        <dbReference type="EMBL" id="QFI36626.1"/>
    </source>
</evidence>
<dbReference type="OrthoDB" id="9808993at2"/>
<dbReference type="InterPro" id="IPR009218">
    <property type="entry name" value="HD_phosphohydro"/>
</dbReference>